<gene>
    <name evidence="5" type="ORF">DPCES_4062</name>
</gene>
<dbReference type="PATRIC" id="fig|49338.4.peg.4369"/>
<dbReference type="Pfam" id="PF13556">
    <property type="entry name" value="HTH_30"/>
    <property type="match status" value="1"/>
</dbReference>
<dbReference type="AlphaFoldDB" id="A0A098B4Z5"/>
<feature type="domain" description="CdaR GGDEF-like" evidence="4">
    <location>
        <begin position="319"/>
        <end position="442"/>
    </location>
</feature>
<dbReference type="PANTHER" id="PTHR33744">
    <property type="entry name" value="CARBOHYDRATE DIACID REGULATOR"/>
    <property type="match status" value="1"/>
</dbReference>
<name>A0A098B4Z5_DESHA</name>
<feature type="domain" description="PucR C-terminal helix-turn-helix" evidence="3">
    <location>
        <begin position="496"/>
        <end position="554"/>
    </location>
</feature>
<evidence type="ECO:0000259" key="4">
    <source>
        <dbReference type="Pfam" id="PF17853"/>
    </source>
</evidence>
<dbReference type="InterPro" id="IPR012914">
    <property type="entry name" value="PucR_dom"/>
</dbReference>
<dbReference type="Gene3D" id="3.30.450.40">
    <property type="match status" value="1"/>
</dbReference>
<dbReference type="InterPro" id="IPR051448">
    <property type="entry name" value="CdaR-like_regulators"/>
</dbReference>
<reference evidence="5" key="1">
    <citation type="submission" date="2014-07" db="EMBL/GenBank/DDBJ databases">
        <authorList>
            <person name="Hornung V.Bastian."/>
        </authorList>
    </citation>
    <scope>NUCLEOTIDE SEQUENCE</scope>
    <source>
        <strain evidence="5">PCE-S</strain>
    </source>
</reference>
<comment type="similarity">
    <text evidence="1">Belongs to the CdaR family.</text>
</comment>
<dbReference type="RefSeq" id="WP_208926278.1">
    <property type="nucleotide sequence ID" value="NZ_LK996017.1"/>
</dbReference>
<dbReference type="Pfam" id="PF17853">
    <property type="entry name" value="GGDEF_2"/>
    <property type="match status" value="1"/>
</dbReference>
<dbReference type="Pfam" id="PF07905">
    <property type="entry name" value="PucR"/>
    <property type="match status" value="1"/>
</dbReference>
<proteinExistence type="inferred from homology"/>
<dbReference type="InterPro" id="IPR042070">
    <property type="entry name" value="PucR_C-HTH_sf"/>
</dbReference>
<protein>
    <submittedName>
        <fullName evidence="5">Purine catabolism regulatory protein-like protein</fullName>
    </submittedName>
</protein>
<dbReference type="InterPro" id="IPR041522">
    <property type="entry name" value="CdaR_GGDEF"/>
</dbReference>
<organism evidence="5">
    <name type="scientific">Desulfitobacterium hafniense</name>
    <name type="common">Desulfitobacterium frappieri</name>
    <dbReference type="NCBI Taxonomy" id="49338"/>
    <lineage>
        <taxon>Bacteria</taxon>
        <taxon>Bacillati</taxon>
        <taxon>Bacillota</taxon>
        <taxon>Clostridia</taxon>
        <taxon>Eubacteriales</taxon>
        <taxon>Desulfitobacteriaceae</taxon>
        <taxon>Desulfitobacterium</taxon>
    </lineage>
</organism>
<feature type="domain" description="Purine catabolism PurC-like" evidence="2">
    <location>
        <begin position="6"/>
        <end position="124"/>
    </location>
</feature>
<sequence length="562" mass="64336">MITIQDVLNADVFQNYNVLAGENGLLREVTTITIAEVPDAAKWLRGGELVCSTAFFISNTGLKQSEWVESLIINGASALAIKTSRFLGVLPQSIIECANNHNFPIIELDHEVTWPAIIEAFMDYVTNQRIKIMQLIEDVQRDLINLVLENNTIQTLVNKISELVGNTIIIEDAKLNVIAVSNVEGDIRSSLDSPVFKERINEHFRQNVLKSNFYKAVKMGEKKEHLEINLNLPHSEKIRNYMFPIFSNKTIYGFISLLESQQIYSSTDLIVLKNSSTAIALQLMKQYLNQQTYRKKNLALIEDIIHGRIHTQIVFEYDFLNINLANPMVAVLMDYAEPNLENNYFWERSEDLITMTIRKHLYKHFNQVIIGNNGSLFTLLVSFQPNQIEKVNSLVKEAVGNALAELAKQFGEDKFSIGIGGAYPQPELVEKSFKEAKTALSVAKKCKIKRGNVLLFEEIGIHRIIFMVQDTAKIREFCDDLLLELKKYDEKNSDVLLETLHEFLLCDCVVKETAKKMFVHPNTVTYRIKKIKQLLRHDLALPEFKMAYLFALEANDFLKEFF</sequence>
<accession>A0A098B4Z5</accession>
<evidence type="ECO:0000313" key="5">
    <source>
        <dbReference type="EMBL" id="CDX03948.1"/>
    </source>
</evidence>
<dbReference type="Gene3D" id="1.10.10.2840">
    <property type="entry name" value="PucR C-terminal helix-turn-helix domain"/>
    <property type="match status" value="1"/>
</dbReference>
<dbReference type="PANTHER" id="PTHR33744:SF1">
    <property type="entry name" value="DNA-BINDING TRANSCRIPTIONAL ACTIVATOR ADER"/>
    <property type="match status" value="1"/>
</dbReference>
<dbReference type="InterPro" id="IPR025736">
    <property type="entry name" value="PucR_C-HTH_dom"/>
</dbReference>
<evidence type="ECO:0000259" key="3">
    <source>
        <dbReference type="Pfam" id="PF13556"/>
    </source>
</evidence>
<evidence type="ECO:0000259" key="2">
    <source>
        <dbReference type="Pfam" id="PF07905"/>
    </source>
</evidence>
<evidence type="ECO:0000256" key="1">
    <source>
        <dbReference type="ARBA" id="ARBA00006754"/>
    </source>
</evidence>
<dbReference type="EMBL" id="LK996017">
    <property type="protein sequence ID" value="CDX03948.1"/>
    <property type="molecule type" value="Genomic_DNA"/>
</dbReference>
<dbReference type="InterPro" id="IPR029016">
    <property type="entry name" value="GAF-like_dom_sf"/>
</dbReference>